<dbReference type="RefSeq" id="WP_350348583.1">
    <property type="nucleotide sequence ID" value="NZ_CP158374.1"/>
</dbReference>
<evidence type="ECO:0000256" key="1">
    <source>
        <dbReference type="SAM" id="SignalP"/>
    </source>
</evidence>
<dbReference type="PROSITE" id="PS51257">
    <property type="entry name" value="PROKAR_LIPOPROTEIN"/>
    <property type="match status" value="1"/>
</dbReference>
<feature type="signal peptide" evidence="1">
    <location>
        <begin position="1"/>
        <end position="23"/>
    </location>
</feature>
<dbReference type="EMBL" id="CP158374">
    <property type="protein sequence ID" value="XBX82567.1"/>
    <property type="molecule type" value="Genomic_DNA"/>
</dbReference>
<organism evidence="2">
    <name type="scientific">Agromyces sp. G08B096</name>
    <dbReference type="NCBI Taxonomy" id="3156399"/>
    <lineage>
        <taxon>Bacteria</taxon>
        <taxon>Bacillati</taxon>
        <taxon>Actinomycetota</taxon>
        <taxon>Actinomycetes</taxon>
        <taxon>Micrococcales</taxon>
        <taxon>Microbacteriaceae</taxon>
        <taxon>Agromyces</taxon>
    </lineage>
</organism>
<protein>
    <submittedName>
        <fullName evidence="2">Uncharacterized protein</fullName>
    </submittedName>
</protein>
<keyword evidence="1" id="KW-0732">Signal</keyword>
<sequence>MPRSSGLVIGLAAVVLLSGCAGASAPAAGPTEPAVAVDAAARRAVPPISVADRAEPVATAAATVVAPGPAPASAAAVAEAPGDQPLAEDVAAEVPTDDGTDPGDDWYPTPDEQERWLAHQQIVRDCMAAAGQVYLYWEWWSNSGGAFAAMPVELTGDERAAWELALHGTSPGGADYRWEDAGCWGYAAEVTGSTN</sequence>
<gene>
    <name evidence="2" type="ORF">ABIQ69_01255</name>
</gene>
<feature type="chain" id="PRO_5043739441" evidence="1">
    <location>
        <begin position="24"/>
        <end position="195"/>
    </location>
</feature>
<name>A0AAU7W8A2_9MICO</name>
<accession>A0AAU7W8A2</accession>
<dbReference type="AlphaFoldDB" id="A0AAU7W8A2"/>
<evidence type="ECO:0000313" key="2">
    <source>
        <dbReference type="EMBL" id="XBX82567.1"/>
    </source>
</evidence>
<proteinExistence type="predicted"/>
<reference evidence="2" key="1">
    <citation type="submission" date="2024-05" db="EMBL/GenBank/DDBJ databases">
        <authorList>
            <person name="Yu L."/>
        </authorList>
    </citation>
    <scope>NUCLEOTIDE SEQUENCE</scope>
    <source>
        <strain evidence="2">G08B096</strain>
    </source>
</reference>